<dbReference type="GO" id="GO:0003682">
    <property type="term" value="F:chromatin binding"/>
    <property type="evidence" value="ECO:0007669"/>
    <property type="project" value="TreeGrafter"/>
</dbReference>
<dbReference type="PROSITE" id="PS50090">
    <property type="entry name" value="MYB_LIKE"/>
    <property type="match status" value="1"/>
</dbReference>
<dbReference type="PANTHER" id="PTHR46459">
    <property type="entry name" value="E1A-BINDING PROTEIN P400-RELATED"/>
    <property type="match status" value="1"/>
</dbReference>
<dbReference type="CDD" id="cd00167">
    <property type="entry name" value="SANT"/>
    <property type="match status" value="1"/>
</dbReference>
<feature type="compositionally biased region" description="Acidic residues" evidence="9">
    <location>
        <begin position="540"/>
        <end position="549"/>
    </location>
</feature>
<dbReference type="Gene3D" id="1.10.10.60">
    <property type="entry name" value="Homeodomain-like"/>
    <property type="match status" value="1"/>
</dbReference>
<dbReference type="Pfam" id="PF13921">
    <property type="entry name" value="Myb_DNA-bind_6"/>
    <property type="match status" value="1"/>
</dbReference>
<dbReference type="SMART" id="SM00717">
    <property type="entry name" value="SANT"/>
    <property type="match status" value="1"/>
</dbReference>
<evidence type="ECO:0000256" key="5">
    <source>
        <dbReference type="ARBA" id="ARBA00023204"/>
    </source>
</evidence>
<evidence type="ECO:0000259" key="11">
    <source>
        <dbReference type="PROSITE" id="PS51204"/>
    </source>
</evidence>
<dbReference type="PROSITE" id="PS51204">
    <property type="entry name" value="HSA"/>
    <property type="match status" value="1"/>
</dbReference>
<evidence type="ECO:0000256" key="9">
    <source>
        <dbReference type="SAM" id="MobiDB-lite"/>
    </source>
</evidence>
<dbReference type="InterPro" id="IPR001005">
    <property type="entry name" value="SANT/Myb"/>
</dbReference>
<protein>
    <recommendedName>
        <fullName evidence="8">Vacuolar import and degradation protein 21</fullName>
    </recommendedName>
</protein>
<evidence type="ECO:0000256" key="6">
    <source>
        <dbReference type="ARBA" id="ARBA00023242"/>
    </source>
</evidence>
<evidence type="ECO:0000256" key="7">
    <source>
        <dbReference type="ARBA" id="ARBA00025178"/>
    </source>
</evidence>
<feature type="region of interest" description="Disordered" evidence="9">
    <location>
        <begin position="861"/>
        <end position="892"/>
    </location>
</feature>
<keyword evidence="6" id="KW-0539">Nucleus</keyword>
<feature type="compositionally biased region" description="Polar residues" evidence="9">
    <location>
        <begin position="881"/>
        <end position="892"/>
    </location>
</feature>
<comment type="subcellular location">
    <subcellularLocation>
        <location evidence="1">Nucleus</location>
    </subcellularLocation>
</comment>
<dbReference type="GO" id="GO:0006325">
    <property type="term" value="P:chromatin organization"/>
    <property type="evidence" value="ECO:0007669"/>
    <property type="project" value="UniProtKB-KW"/>
</dbReference>
<feature type="domain" description="Myb-like" evidence="10">
    <location>
        <begin position="571"/>
        <end position="618"/>
    </location>
</feature>
<keyword evidence="4" id="KW-0156">Chromatin regulator</keyword>
<dbReference type="GO" id="GO:0005634">
    <property type="term" value="C:nucleus"/>
    <property type="evidence" value="ECO:0007669"/>
    <property type="project" value="UniProtKB-SubCell"/>
</dbReference>
<dbReference type="PANTHER" id="PTHR46459:SF1">
    <property type="entry name" value="E1A-BINDING PROTEIN P400"/>
    <property type="match status" value="1"/>
</dbReference>
<dbReference type="SMART" id="SM00573">
    <property type="entry name" value="HSA"/>
    <property type="match status" value="1"/>
</dbReference>
<keyword evidence="5" id="KW-0234">DNA repair</keyword>
<organism evidence="12 13">
    <name type="scientific">Funneliformis mosseae</name>
    <name type="common">Endomycorrhizal fungus</name>
    <name type="synonym">Glomus mosseae</name>
    <dbReference type="NCBI Taxonomy" id="27381"/>
    <lineage>
        <taxon>Eukaryota</taxon>
        <taxon>Fungi</taxon>
        <taxon>Fungi incertae sedis</taxon>
        <taxon>Mucoromycota</taxon>
        <taxon>Glomeromycotina</taxon>
        <taxon>Glomeromycetes</taxon>
        <taxon>Glomerales</taxon>
        <taxon>Glomeraceae</taxon>
        <taxon>Funneliformis</taxon>
    </lineage>
</organism>
<evidence type="ECO:0000259" key="10">
    <source>
        <dbReference type="PROSITE" id="PS50090"/>
    </source>
</evidence>
<comment type="caution">
    <text evidence="12">The sequence shown here is derived from an EMBL/GenBank/DDBJ whole genome shotgun (WGS) entry which is preliminary data.</text>
</comment>
<dbReference type="AlphaFoldDB" id="A0A9N9BAY4"/>
<feature type="compositionally biased region" description="Low complexity" evidence="9">
    <location>
        <begin position="169"/>
        <end position="184"/>
    </location>
</feature>
<sequence>MELDASDSLKGKEIHDANDGSLTLQIKELRIRAEEVRRQELKKLLVRHKSTLEHLFYMNMLSKSVDYSNQLEDFLQSHKLGEKNLEVDKSSTKIASIDNATTQTANTAENLQHSQQINVQSQTQGDQTIQTKKKRASIPTTERMITRAASGAINPKTVEEILKEAERGSSLSSSLTSPTSTTTPRIPIRLNIPQRKQSLHRTNNNILLSEGRLSSSTGRIDANLSRSFDRETIIINFNNNPVYKSLQPPKKAITTSEWRVAIEEVKYARVIERIEELKRLGLWSRKQIEPFRDPPRYKTHWDYLLEEMVWMRTDFREERKQKIKTAYVLALAVQDWHMAEDKSTVCVKRRIPKQRSLSSPPSYTLSEIDHFMDIDDRILIKSEPEDYNTNVFLSQDNKWSSSTDDVMIDVESVDDDSSSRIDANQENLKDNDSIKMPPPIAPHVLQSLRQKVFNLPQDTLICRLEGSDQQIYEVDSIFPDLPVYGPPVPSENDIYFDEIHCYKIMPISKCLWRKPPKEKSNKRRYENEDQQQSKRIKLENEEETNESQYEESILQIRVTAPKKDQDPTAVWYTEDDELLMSLTKKYQYNWDLIADAWNSSRGLTTGYERSPWECYLRWTQKDDMSQFIINHDNESSVNEESAVETLTDNINDTVALSSYISGSSTLLNVRPKRDSLKNIQKRDITKPRRHSNLAEAMKKAAKKRADSNQKQIQNRKNHDQPTPINHHVMTPIELSKLKSDQERQLQTALLEQRQAAVLAFQSHSRTPMIVRPPQANPGLSYLATQTRPQVGMVANNLQALALQQRAAVMHRIHPQQMTMQQAQAQFYNNQLRARILQGAHAPVIQNTHLVQQQLAHQQQQARQQAQIPQQPAQQTQANVGGLSQSQQPTSQP</sequence>
<evidence type="ECO:0000256" key="3">
    <source>
        <dbReference type="ARBA" id="ARBA00022763"/>
    </source>
</evidence>
<proteinExistence type="inferred from homology"/>
<feature type="region of interest" description="Disordered" evidence="9">
    <location>
        <begin position="120"/>
        <end position="139"/>
    </location>
</feature>
<evidence type="ECO:0000313" key="12">
    <source>
        <dbReference type="EMBL" id="CAG8558501.1"/>
    </source>
</evidence>
<evidence type="ECO:0000256" key="8">
    <source>
        <dbReference type="ARBA" id="ARBA00029670"/>
    </source>
</evidence>
<dbReference type="GO" id="GO:0006281">
    <property type="term" value="P:DNA repair"/>
    <property type="evidence" value="ECO:0007669"/>
    <property type="project" value="UniProtKB-KW"/>
</dbReference>
<feature type="compositionally biased region" description="Low complexity" evidence="9">
    <location>
        <begin position="861"/>
        <end position="877"/>
    </location>
</feature>
<comment type="function">
    <text evidence="7">Component of the NuA4 histone acetyltransferase complex which is involved in transcriptional activation of selected genes principally by acetylation of nucleosomal histone H4 and H2A. The NuA4 complex is also involved in DNA repair.</text>
</comment>
<dbReference type="Proteomes" id="UP000789375">
    <property type="component" value="Unassembled WGS sequence"/>
</dbReference>
<evidence type="ECO:0000256" key="4">
    <source>
        <dbReference type="ARBA" id="ARBA00022853"/>
    </source>
</evidence>
<feature type="compositionally biased region" description="Polar residues" evidence="9">
    <location>
        <begin position="120"/>
        <end position="130"/>
    </location>
</feature>
<name>A0A9N9BAY4_FUNMO</name>
<reference evidence="12" key="1">
    <citation type="submission" date="2021-06" db="EMBL/GenBank/DDBJ databases">
        <authorList>
            <person name="Kallberg Y."/>
            <person name="Tangrot J."/>
            <person name="Rosling A."/>
        </authorList>
    </citation>
    <scope>NUCLEOTIDE SEQUENCE</scope>
    <source>
        <strain evidence="12">87-6 pot B 2015</strain>
    </source>
</reference>
<feature type="region of interest" description="Disordered" evidence="9">
    <location>
        <begin position="166"/>
        <end position="185"/>
    </location>
</feature>
<feature type="domain" description="HSA" evidence="11">
    <location>
        <begin position="288"/>
        <end position="361"/>
    </location>
</feature>
<comment type="similarity">
    <text evidence="2">Belongs to the EAF1 family.</text>
</comment>
<keyword evidence="13" id="KW-1185">Reference proteome</keyword>
<feature type="region of interest" description="Disordered" evidence="9">
    <location>
        <begin position="518"/>
        <end position="550"/>
    </location>
</feature>
<dbReference type="GO" id="GO:0035267">
    <property type="term" value="C:NuA4 histone acetyltransferase complex"/>
    <property type="evidence" value="ECO:0007669"/>
    <property type="project" value="TreeGrafter"/>
</dbReference>
<accession>A0A9N9BAY4</accession>
<evidence type="ECO:0000313" key="13">
    <source>
        <dbReference type="Proteomes" id="UP000789375"/>
    </source>
</evidence>
<dbReference type="EMBL" id="CAJVPP010001488">
    <property type="protein sequence ID" value="CAG8558501.1"/>
    <property type="molecule type" value="Genomic_DNA"/>
</dbReference>
<dbReference type="Pfam" id="PF07529">
    <property type="entry name" value="HSA"/>
    <property type="match status" value="1"/>
</dbReference>
<gene>
    <name evidence="12" type="ORF">FMOSSE_LOCUS6835</name>
</gene>
<dbReference type="InterPro" id="IPR014012">
    <property type="entry name" value="HSA_dom"/>
</dbReference>
<evidence type="ECO:0000256" key="1">
    <source>
        <dbReference type="ARBA" id="ARBA00004123"/>
    </source>
</evidence>
<dbReference type="InterPro" id="IPR009057">
    <property type="entry name" value="Homeodomain-like_sf"/>
</dbReference>
<feature type="compositionally biased region" description="Basic and acidic residues" evidence="9">
    <location>
        <begin position="518"/>
        <end position="527"/>
    </location>
</feature>
<keyword evidence="3" id="KW-0227">DNA damage</keyword>
<feature type="region of interest" description="Disordered" evidence="9">
    <location>
        <begin position="688"/>
        <end position="725"/>
    </location>
</feature>
<dbReference type="SUPFAM" id="SSF46689">
    <property type="entry name" value="Homeodomain-like"/>
    <property type="match status" value="1"/>
</dbReference>
<evidence type="ECO:0000256" key="2">
    <source>
        <dbReference type="ARBA" id="ARBA00008913"/>
    </source>
</evidence>